<evidence type="ECO:0000256" key="1">
    <source>
        <dbReference type="ARBA" id="ARBA00023015"/>
    </source>
</evidence>
<dbReference type="EMBL" id="JABVEC010000007">
    <property type="protein sequence ID" value="MBC6466086.1"/>
    <property type="molecule type" value="Genomic_DNA"/>
</dbReference>
<evidence type="ECO:0000256" key="3">
    <source>
        <dbReference type="ARBA" id="ARBA00023163"/>
    </source>
</evidence>
<accession>A0ABR7LMP2</accession>
<dbReference type="InterPro" id="IPR003313">
    <property type="entry name" value="AraC-bd"/>
</dbReference>
<keyword evidence="6" id="KW-1185">Reference proteome</keyword>
<dbReference type="Pfam" id="PF02311">
    <property type="entry name" value="AraC_binding"/>
    <property type="match status" value="1"/>
</dbReference>
<dbReference type="SMART" id="SM00342">
    <property type="entry name" value="HTH_ARAC"/>
    <property type="match status" value="1"/>
</dbReference>
<dbReference type="Proteomes" id="UP000805614">
    <property type="component" value="Unassembled WGS sequence"/>
</dbReference>
<keyword evidence="3" id="KW-0804">Transcription</keyword>
<feature type="domain" description="HTH araC/xylS-type" evidence="4">
    <location>
        <begin position="172"/>
        <end position="270"/>
    </location>
</feature>
<keyword evidence="2" id="KW-0238">DNA-binding</keyword>
<evidence type="ECO:0000313" key="6">
    <source>
        <dbReference type="Proteomes" id="UP000805614"/>
    </source>
</evidence>
<organism evidence="5 6">
    <name type="scientific">Actinomadura alba</name>
    <dbReference type="NCBI Taxonomy" id="406431"/>
    <lineage>
        <taxon>Bacteria</taxon>
        <taxon>Bacillati</taxon>
        <taxon>Actinomycetota</taxon>
        <taxon>Actinomycetes</taxon>
        <taxon>Streptosporangiales</taxon>
        <taxon>Thermomonosporaceae</taxon>
        <taxon>Actinomadura</taxon>
    </lineage>
</organism>
<protein>
    <submittedName>
        <fullName evidence="5">Helix-turn-helix transcriptional regulator</fullName>
    </submittedName>
</protein>
<dbReference type="InterPro" id="IPR014710">
    <property type="entry name" value="RmlC-like_jellyroll"/>
</dbReference>
<dbReference type="InterPro" id="IPR009057">
    <property type="entry name" value="Homeodomain-like_sf"/>
</dbReference>
<dbReference type="InterPro" id="IPR050204">
    <property type="entry name" value="AraC_XylS_family_regulators"/>
</dbReference>
<keyword evidence="1" id="KW-0805">Transcription regulation</keyword>
<name>A0ABR7LMP2_9ACTN</name>
<evidence type="ECO:0000313" key="5">
    <source>
        <dbReference type="EMBL" id="MBC6466086.1"/>
    </source>
</evidence>
<dbReference type="InterPro" id="IPR037923">
    <property type="entry name" value="HTH-like"/>
</dbReference>
<proteinExistence type="predicted"/>
<dbReference type="Gene3D" id="1.10.10.60">
    <property type="entry name" value="Homeodomain-like"/>
    <property type="match status" value="2"/>
</dbReference>
<gene>
    <name evidence="5" type="ORF">HKK74_11320</name>
</gene>
<dbReference type="PANTHER" id="PTHR46796">
    <property type="entry name" value="HTH-TYPE TRANSCRIPTIONAL ACTIVATOR RHAS-RELATED"/>
    <property type="match status" value="1"/>
</dbReference>
<reference evidence="5 6" key="1">
    <citation type="submission" date="2020-06" db="EMBL/GenBank/DDBJ databases">
        <title>Actinomadura xiongansis sp. nov., isolated from soil of Baiyangdian.</title>
        <authorList>
            <person name="Zhang X."/>
        </authorList>
    </citation>
    <scope>NUCLEOTIDE SEQUENCE [LARGE SCALE GENOMIC DNA]</scope>
    <source>
        <strain evidence="5 6">HBUM206468</strain>
    </source>
</reference>
<dbReference type="RefSeq" id="WP_187243112.1">
    <property type="nucleotide sequence ID" value="NZ_BAAAOK010000057.1"/>
</dbReference>
<dbReference type="Pfam" id="PF12833">
    <property type="entry name" value="HTH_18"/>
    <property type="match status" value="1"/>
</dbReference>
<dbReference type="Gene3D" id="2.60.120.10">
    <property type="entry name" value="Jelly Rolls"/>
    <property type="match status" value="1"/>
</dbReference>
<comment type="caution">
    <text evidence="5">The sequence shown here is derived from an EMBL/GenBank/DDBJ whole genome shotgun (WGS) entry which is preliminary data.</text>
</comment>
<evidence type="ECO:0000256" key="2">
    <source>
        <dbReference type="ARBA" id="ARBA00023125"/>
    </source>
</evidence>
<dbReference type="SUPFAM" id="SSF51215">
    <property type="entry name" value="Regulatory protein AraC"/>
    <property type="match status" value="1"/>
</dbReference>
<dbReference type="SUPFAM" id="SSF46689">
    <property type="entry name" value="Homeodomain-like"/>
    <property type="match status" value="2"/>
</dbReference>
<evidence type="ECO:0000259" key="4">
    <source>
        <dbReference type="PROSITE" id="PS01124"/>
    </source>
</evidence>
<dbReference type="PROSITE" id="PS01124">
    <property type="entry name" value="HTH_ARAC_FAMILY_2"/>
    <property type="match status" value="1"/>
</dbReference>
<sequence length="276" mass="29931">MHRVRRADVLAPGRPPVVFERYELQRDTEAHGHDFIELAVVTAGTATHVSAGGEWALERGSAVLLRPGDWHGYRDCRGLVVHNVYVGPEVFRHELAWLRAEPRLGRVLNTSCTSLQLDAAALQVAEAGFAALNDDAAGVAHAVRVGLLLCVLGGTTAALPPVPAGDMHPAVPAAARLLEDDIQHPWTLTELAASVNLSPSYLARLFTARFGMPPMTYLGRLRAERAAALLIETELSVAAIGRMVGWSDPNYASRRFGHFFAFSPTAYRDRFRAAGP</sequence>
<dbReference type="InterPro" id="IPR018060">
    <property type="entry name" value="HTH_AraC"/>
</dbReference>